<reference evidence="8 9" key="1">
    <citation type="submission" date="2015-01" db="EMBL/GenBank/DDBJ databases">
        <title>The Genome Sequence of Fonsecaea pedrosoi CBS 271.37.</title>
        <authorList>
            <consortium name="The Broad Institute Genomics Platform"/>
            <person name="Cuomo C."/>
            <person name="de Hoog S."/>
            <person name="Gorbushina A."/>
            <person name="Stielow B."/>
            <person name="Teixiera M."/>
            <person name="Abouelleil A."/>
            <person name="Chapman S.B."/>
            <person name="Priest M."/>
            <person name="Young S.K."/>
            <person name="Wortman J."/>
            <person name="Nusbaum C."/>
            <person name="Birren B."/>
        </authorList>
    </citation>
    <scope>NUCLEOTIDE SEQUENCE [LARGE SCALE GENOMIC DNA]</scope>
    <source>
        <strain evidence="8 9">CBS 271.37</strain>
    </source>
</reference>
<keyword evidence="5" id="KW-0560">Oxidoreductase</keyword>
<dbReference type="GO" id="GO:0005737">
    <property type="term" value="C:cytoplasm"/>
    <property type="evidence" value="ECO:0007669"/>
    <property type="project" value="TreeGrafter"/>
</dbReference>
<dbReference type="Proteomes" id="UP000053029">
    <property type="component" value="Unassembled WGS sequence"/>
</dbReference>
<feature type="domain" description="Enoyl reductase (ER)" evidence="7">
    <location>
        <begin position="10"/>
        <end position="358"/>
    </location>
</feature>
<evidence type="ECO:0000256" key="3">
    <source>
        <dbReference type="ARBA" id="ARBA00022723"/>
    </source>
</evidence>
<dbReference type="PANTHER" id="PTHR42940">
    <property type="entry name" value="ALCOHOL DEHYDROGENASE 1-RELATED"/>
    <property type="match status" value="1"/>
</dbReference>
<proteinExistence type="inferred from homology"/>
<dbReference type="RefSeq" id="XP_013287406.1">
    <property type="nucleotide sequence ID" value="XM_013431952.1"/>
</dbReference>
<evidence type="ECO:0000259" key="7">
    <source>
        <dbReference type="SMART" id="SM00829"/>
    </source>
</evidence>
<dbReference type="EMBL" id="KN846970">
    <property type="protein sequence ID" value="KIW83598.1"/>
    <property type="molecule type" value="Genomic_DNA"/>
</dbReference>
<dbReference type="Pfam" id="PF00107">
    <property type="entry name" value="ADH_zinc_N"/>
    <property type="match status" value="1"/>
</dbReference>
<dbReference type="VEuPathDB" id="FungiDB:Z517_02844"/>
<evidence type="ECO:0000256" key="1">
    <source>
        <dbReference type="ARBA" id="ARBA00001947"/>
    </source>
</evidence>
<dbReference type="Gene3D" id="3.40.50.720">
    <property type="entry name" value="NAD(P)-binding Rossmann-like Domain"/>
    <property type="match status" value="1"/>
</dbReference>
<dbReference type="GO" id="GO:0004022">
    <property type="term" value="F:alcohol dehydrogenase (NAD+) activity"/>
    <property type="evidence" value="ECO:0007669"/>
    <property type="project" value="TreeGrafter"/>
</dbReference>
<dbReference type="SMART" id="SM00829">
    <property type="entry name" value="PKS_ER"/>
    <property type="match status" value="1"/>
</dbReference>
<evidence type="ECO:0000256" key="6">
    <source>
        <dbReference type="ARBA" id="ARBA00023027"/>
    </source>
</evidence>
<dbReference type="OrthoDB" id="256333at2759"/>
<dbReference type="InterPro" id="IPR020843">
    <property type="entry name" value="ER"/>
</dbReference>
<dbReference type="HOGENOM" id="CLU_026673_20_1_1"/>
<evidence type="ECO:0000313" key="8">
    <source>
        <dbReference type="EMBL" id="KIW83598.1"/>
    </source>
</evidence>
<keyword evidence="6" id="KW-0520">NAD</keyword>
<dbReference type="SUPFAM" id="SSF51735">
    <property type="entry name" value="NAD(P)-binding Rossmann-fold domains"/>
    <property type="match status" value="1"/>
</dbReference>
<dbReference type="STRING" id="1442368.A0A0D2GRK7"/>
<comment type="cofactor">
    <cofactor evidence="1">
        <name>Zn(2+)</name>
        <dbReference type="ChEBI" id="CHEBI:29105"/>
    </cofactor>
</comment>
<dbReference type="InterPro" id="IPR013149">
    <property type="entry name" value="ADH-like_C"/>
</dbReference>
<name>A0A0D2GRK7_9EURO</name>
<dbReference type="GeneID" id="25302334"/>
<dbReference type="InterPro" id="IPR036291">
    <property type="entry name" value="NAD(P)-bd_dom_sf"/>
</dbReference>
<evidence type="ECO:0000313" key="9">
    <source>
        <dbReference type="Proteomes" id="UP000053029"/>
    </source>
</evidence>
<organism evidence="8 9">
    <name type="scientific">Fonsecaea pedrosoi CBS 271.37</name>
    <dbReference type="NCBI Taxonomy" id="1442368"/>
    <lineage>
        <taxon>Eukaryota</taxon>
        <taxon>Fungi</taxon>
        <taxon>Dikarya</taxon>
        <taxon>Ascomycota</taxon>
        <taxon>Pezizomycotina</taxon>
        <taxon>Eurotiomycetes</taxon>
        <taxon>Chaetothyriomycetidae</taxon>
        <taxon>Chaetothyriales</taxon>
        <taxon>Herpotrichiellaceae</taxon>
        <taxon>Fonsecaea</taxon>
    </lineage>
</organism>
<protein>
    <recommendedName>
        <fullName evidence="7">Enoyl reductase (ER) domain-containing protein</fullName>
    </recommendedName>
</protein>
<dbReference type="PANTHER" id="PTHR42940:SF8">
    <property type="entry name" value="VACUOLAR PROTEIN SORTING-ASSOCIATED PROTEIN 11"/>
    <property type="match status" value="1"/>
</dbReference>
<keyword evidence="9" id="KW-1185">Reference proteome</keyword>
<keyword evidence="4" id="KW-0862">Zinc</keyword>
<evidence type="ECO:0000256" key="4">
    <source>
        <dbReference type="ARBA" id="ARBA00022833"/>
    </source>
</evidence>
<dbReference type="FunFam" id="3.40.50.720:FF:000039">
    <property type="entry name" value="Alcohol dehydrogenase AdhP"/>
    <property type="match status" value="1"/>
</dbReference>
<accession>A0A0D2GRK7</accession>
<dbReference type="SUPFAM" id="SSF50129">
    <property type="entry name" value="GroES-like"/>
    <property type="match status" value="1"/>
</dbReference>
<dbReference type="AlphaFoldDB" id="A0A0D2GRK7"/>
<dbReference type="InterPro" id="IPR013154">
    <property type="entry name" value="ADH-like_N"/>
</dbReference>
<evidence type="ECO:0000256" key="2">
    <source>
        <dbReference type="ARBA" id="ARBA00008072"/>
    </source>
</evidence>
<keyword evidence="3" id="KW-0479">Metal-binding</keyword>
<sequence length="367" mass="39279">MKAWVLESFNTPYKLRTDVPVPKPDGPYDVLIKVDAAGYCHTDAVVAAGHFPLPPKLPMVGSHEIAGTVVEADPSTGLKPGDRVGSPGRNFHPCGECDECRKGPGPDGTGDPVGYSNYCPAGKSNGIARDGGFQEYLVVDARQVARFPEQLTAVEVAPLMCAGITIYEALKKCQLQPGQRVAIMGCGGGLGHLGLQFATKMGLKVIGVDASDGPLAIASSLNTGAEIVDARVTPAMDIVKRLGQEDGKKYRGEMGVDAAIILPETQRAFQYGVDLLRNHGTCLVVSFPEKGFHFAASDVIFRDIRIIGTQLGTSKRVKEMLDFVVEHGVKTLKKVYEFDRLDELVEEYERGGGGKMVLDLSSSSVSK</sequence>
<dbReference type="Gene3D" id="3.90.180.10">
    <property type="entry name" value="Medium-chain alcohol dehydrogenases, catalytic domain"/>
    <property type="match status" value="1"/>
</dbReference>
<gene>
    <name evidence="8" type="ORF">Z517_02844</name>
</gene>
<comment type="similarity">
    <text evidence="2">Belongs to the zinc-containing alcohol dehydrogenase family.</text>
</comment>
<evidence type="ECO:0000256" key="5">
    <source>
        <dbReference type="ARBA" id="ARBA00023002"/>
    </source>
</evidence>
<dbReference type="Pfam" id="PF08240">
    <property type="entry name" value="ADH_N"/>
    <property type="match status" value="1"/>
</dbReference>
<dbReference type="CDD" id="cd08297">
    <property type="entry name" value="CAD3"/>
    <property type="match status" value="1"/>
</dbReference>
<dbReference type="GO" id="GO:0046872">
    <property type="term" value="F:metal ion binding"/>
    <property type="evidence" value="ECO:0007669"/>
    <property type="project" value="UniProtKB-KW"/>
</dbReference>
<dbReference type="InterPro" id="IPR011032">
    <property type="entry name" value="GroES-like_sf"/>
</dbReference>